<protein>
    <recommendedName>
        <fullName evidence="3">Nitroreductase</fullName>
    </recommendedName>
</protein>
<dbReference type="AlphaFoldDB" id="A0A101N0P0"/>
<dbReference type="RefSeq" id="WP_031060800.1">
    <property type="nucleotide sequence ID" value="NZ_KQ948151.1"/>
</dbReference>
<reference evidence="1 2" key="1">
    <citation type="submission" date="2015-10" db="EMBL/GenBank/DDBJ databases">
        <title>Draft genome sequence of Streptomyces pseudovenezuelae DSM 40212, type strain for the species Streptomyces pseudovenezuelae.</title>
        <authorList>
            <person name="Ruckert C."/>
            <person name="Winkler A."/>
            <person name="Kalinowski J."/>
            <person name="Kampfer P."/>
            <person name="Glaeser S."/>
        </authorList>
    </citation>
    <scope>NUCLEOTIDE SEQUENCE [LARGE SCALE GENOMIC DNA]</scope>
    <source>
        <strain evidence="1 2">DSM 40212</strain>
    </source>
</reference>
<dbReference type="Gene3D" id="3.40.109.10">
    <property type="entry name" value="NADH Oxidase"/>
    <property type="match status" value="1"/>
</dbReference>
<comment type="caution">
    <text evidence="1">The sequence shown here is derived from an EMBL/GenBank/DDBJ whole genome shotgun (WGS) entry which is preliminary data.</text>
</comment>
<dbReference type="InterPro" id="IPR000415">
    <property type="entry name" value="Nitroreductase-like"/>
</dbReference>
<dbReference type="EMBL" id="LMWM01000032">
    <property type="protein sequence ID" value="KUM84369.1"/>
    <property type="molecule type" value="Genomic_DNA"/>
</dbReference>
<evidence type="ECO:0008006" key="3">
    <source>
        <dbReference type="Google" id="ProtNLM"/>
    </source>
</evidence>
<organism evidence="1 2">
    <name type="scientific">Streptomyces pseudovenezuelae</name>
    <dbReference type="NCBI Taxonomy" id="67350"/>
    <lineage>
        <taxon>Bacteria</taxon>
        <taxon>Bacillati</taxon>
        <taxon>Actinomycetota</taxon>
        <taxon>Actinomycetes</taxon>
        <taxon>Kitasatosporales</taxon>
        <taxon>Streptomycetaceae</taxon>
        <taxon>Streptomyces</taxon>
        <taxon>Streptomyces aurantiacus group</taxon>
    </lineage>
</organism>
<accession>A0A101N0P0</accession>
<gene>
    <name evidence="1" type="ORF">AQI94_31915</name>
</gene>
<dbReference type="OrthoDB" id="8156917at2"/>
<dbReference type="GO" id="GO:0016491">
    <property type="term" value="F:oxidoreductase activity"/>
    <property type="evidence" value="ECO:0007669"/>
    <property type="project" value="InterPro"/>
</dbReference>
<dbReference type="Proteomes" id="UP000053039">
    <property type="component" value="Unassembled WGS sequence"/>
</dbReference>
<evidence type="ECO:0000313" key="1">
    <source>
        <dbReference type="EMBL" id="KUM84369.1"/>
    </source>
</evidence>
<sequence>MSVTYDKPGRVALHLARAASLAPSPHNSQPWFFAEEGHNQGFEVHLDGGRRMPLTDPLGREAVIACGAALFNVRVAIRQLGFRPVVDLLPAPGDSSHLAHVGFAAHLPSAPEEELLARAMPHRHTHRGRFGAESVADTLLAELHEQARAEGATLQIVDDPDQLALVAELVRTAEYAHRADFGHVTELERRVGPYGVPVEACREHPDATLLPGRDYLSLARSRLLSARNRGRGTGTVVVLSTAHDHRQDWLRSGQALQRVLLYAAAHEVMAAFHTQPLELPALRARLRAEFTAGRYPQVVLRLGRVPQPRTWRTQRRPPVQVLTRDDARARW</sequence>
<dbReference type="SUPFAM" id="SSF55469">
    <property type="entry name" value="FMN-dependent nitroreductase-like"/>
    <property type="match status" value="2"/>
</dbReference>
<evidence type="ECO:0000313" key="2">
    <source>
        <dbReference type="Proteomes" id="UP000053039"/>
    </source>
</evidence>
<proteinExistence type="predicted"/>
<name>A0A101N0P0_9ACTN</name>
<dbReference type="NCBIfam" id="NF047509">
    <property type="entry name" value="Rv3131_FMN_oxido"/>
    <property type="match status" value="1"/>
</dbReference>